<gene>
    <name evidence="3" type="ORF">Poly51_57590</name>
</gene>
<dbReference type="Pfam" id="PF07811">
    <property type="entry name" value="TadE"/>
    <property type="match status" value="1"/>
</dbReference>
<keyword evidence="4" id="KW-1185">Reference proteome</keyword>
<keyword evidence="1" id="KW-0472">Membrane</keyword>
<feature type="domain" description="TadE-like" evidence="2">
    <location>
        <begin position="20"/>
        <end position="62"/>
    </location>
</feature>
<dbReference type="AlphaFoldDB" id="A0A5C6E9J7"/>
<protein>
    <submittedName>
        <fullName evidence="3">TadE-like protein</fullName>
    </submittedName>
</protein>
<dbReference type="RefSeq" id="WP_146462168.1">
    <property type="nucleotide sequence ID" value="NZ_SJPW01000008.1"/>
</dbReference>
<feature type="transmembrane region" description="Helical" evidence="1">
    <location>
        <begin position="21"/>
        <end position="41"/>
    </location>
</feature>
<evidence type="ECO:0000259" key="2">
    <source>
        <dbReference type="Pfam" id="PF07811"/>
    </source>
</evidence>
<accession>A0A5C6E9J7</accession>
<name>A0A5C6E9J7_9BACT</name>
<dbReference type="EMBL" id="SJPW01000008">
    <property type="protein sequence ID" value="TWU46363.1"/>
    <property type="molecule type" value="Genomic_DNA"/>
</dbReference>
<sequence>MSVIRIQKPRSGPKSGPRFGVAVVELAVCLPVLVILTLATIEACTLLFVQQSLKTTAFEGARVGIVPGAMATNVAFQCETLLDDHSVQSYTVEMDPADPATLKQGDWFTVTVTAAFADNTMAGGWLYIDKTLQKSVSLRAE</sequence>
<keyword evidence="1" id="KW-1133">Transmembrane helix</keyword>
<keyword evidence="1" id="KW-0812">Transmembrane</keyword>
<dbReference type="Proteomes" id="UP000318288">
    <property type="component" value="Unassembled WGS sequence"/>
</dbReference>
<evidence type="ECO:0000313" key="4">
    <source>
        <dbReference type="Proteomes" id="UP000318288"/>
    </source>
</evidence>
<organism evidence="3 4">
    <name type="scientific">Rubripirellula tenax</name>
    <dbReference type="NCBI Taxonomy" id="2528015"/>
    <lineage>
        <taxon>Bacteria</taxon>
        <taxon>Pseudomonadati</taxon>
        <taxon>Planctomycetota</taxon>
        <taxon>Planctomycetia</taxon>
        <taxon>Pirellulales</taxon>
        <taxon>Pirellulaceae</taxon>
        <taxon>Rubripirellula</taxon>
    </lineage>
</organism>
<evidence type="ECO:0000313" key="3">
    <source>
        <dbReference type="EMBL" id="TWU46363.1"/>
    </source>
</evidence>
<dbReference type="OrthoDB" id="276644at2"/>
<dbReference type="InterPro" id="IPR012495">
    <property type="entry name" value="TadE-like_dom"/>
</dbReference>
<evidence type="ECO:0000256" key="1">
    <source>
        <dbReference type="SAM" id="Phobius"/>
    </source>
</evidence>
<reference evidence="3 4" key="1">
    <citation type="submission" date="2019-02" db="EMBL/GenBank/DDBJ databases">
        <title>Deep-cultivation of Planctomycetes and their phenomic and genomic characterization uncovers novel biology.</title>
        <authorList>
            <person name="Wiegand S."/>
            <person name="Jogler M."/>
            <person name="Boedeker C."/>
            <person name="Pinto D."/>
            <person name="Vollmers J."/>
            <person name="Rivas-Marin E."/>
            <person name="Kohn T."/>
            <person name="Peeters S.H."/>
            <person name="Heuer A."/>
            <person name="Rast P."/>
            <person name="Oberbeckmann S."/>
            <person name="Bunk B."/>
            <person name="Jeske O."/>
            <person name="Meyerdierks A."/>
            <person name="Storesund J.E."/>
            <person name="Kallscheuer N."/>
            <person name="Luecker S."/>
            <person name="Lage O.M."/>
            <person name="Pohl T."/>
            <person name="Merkel B.J."/>
            <person name="Hornburger P."/>
            <person name="Mueller R.-W."/>
            <person name="Bruemmer F."/>
            <person name="Labrenz M."/>
            <person name="Spormann A.M."/>
            <person name="Op Den Camp H."/>
            <person name="Overmann J."/>
            <person name="Amann R."/>
            <person name="Jetten M.S.M."/>
            <person name="Mascher T."/>
            <person name="Medema M.H."/>
            <person name="Devos D.P."/>
            <person name="Kaster A.-K."/>
            <person name="Ovreas L."/>
            <person name="Rohde M."/>
            <person name="Galperin M.Y."/>
            <person name="Jogler C."/>
        </authorList>
    </citation>
    <scope>NUCLEOTIDE SEQUENCE [LARGE SCALE GENOMIC DNA]</scope>
    <source>
        <strain evidence="3 4">Poly51</strain>
    </source>
</reference>
<proteinExistence type="predicted"/>
<comment type="caution">
    <text evidence="3">The sequence shown here is derived from an EMBL/GenBank/DDBJ whole genome shotgun (WGS) entry which is preliminary data.</text>
</comment>